<dbReference type="Proteomes" id="UP000002168">
    <property type="component" value="Chromosome"/>
</dbReference>
<feature type="domain" description="FAD-binding FR-type" evidence="12">
    <location>
        <begin position="3"/>
        <end position="107"/>
    </location>
</feature>
<dbReference type="InterPro" id="IPR012675">
    <property type="entry name" value="Beta-grasp_dom_sf"/>
</dbReference>
<reference evidence="13 14" key="1">
    <citation type="submission" date="2008-02" db="EMBL/GenBank/DDBJ databases">
        <title>Complete sequence of Shewanella woodyi ATCC 51908.</title>
        <authorList>
            <consortium name="US DOE Joint Genome Institute"/>
            <person name="Copeland A."/>
            <person name="Lucas S."/>
            <person name="Lapidus A."/>
            <person name="Glavina del Rio T."/>
            <person name="Dalin E."/>
            <person name="Tice H."/>
            <person name="Bruce D."/>
            <person name="Goodwin L."/>
            <person name="Pitluck S."/>
            <person name="Sims D."/>
            <person name="Brettin T."/>
            <person name="Detter J.C."/>
            <person name="Han C."/>
            <person name="Kuske C.R."/>
            <person name="Schmutz J."/>
            <person name="Larimer F."/>
            <person name="Land M."/>
            <person name="Hauser L."/>
            <person name="Kyrpides N."/>
            <person name="Lykidis A."/>
            <person name="Zhao J.-S."/>
            <person name="Richardson P."/>
        </authorList>
    </citation>
    <scope>NUCLEOTIDE SEQUENCE [LARGE SCALE GENOMIC DNA]</scope>
    <source>
        <strain evidence="14">ATCC 51908 / MS32</strain>
    </source>
</reference>
<dbReference type="Pfam" id="PF00175">
    <property type="entry name" value="NAD_binding_1"/>
    <property type="match status" value="1"/>
</dbReference>
<evidence type="ECO:0000256" key="3">
    <source>
        <dbReference type="ARBA" id="ARBA00022714"/>
    </source>
</evidence>
<dbReference type="PROSITE" id="PS51085">
    <property type="entry name" value="2FE2S_FER_2"/>
    <property type="match status" value="1"/>
</dbReference>
<dbReference type="EMBL" id="CP000961">
    <property type="protein sequence ID" value="ACA84518.1"/>
    <property type="molecule type" value="Genomic_DNA"/>
</dbReference>
<evidence type="ECO:0000313" key="14">
    <source>
        <dbReference type="Proteomes" id="UP000002168"/>
    </source>
</evidence>
<keyword evidence="4" id="KW-0479">Metal-binding</keyword>
<dbReference type="InterPro" id="IPR001041">
    <property type="entry name" value="2Fe-2S_ferredoxin-type"/>
</dbReference>
<dbReference type="GO" id="GO:0046872">
    <property type="term" value="F:metal ion binding"/>
    <property type="evidence" value="ECO:0007669"/>
    <property type="project" value="UniProtKB-KW"/>
</dbReference>
<dbReference type="PRINTS" id="PR00410">
    <property type="entry name" value="PHEHYDRXLASE"/>
</dbReference>
<dbReference type="GO" id="GO:0050660">
    <property type="term" value="F:flavin adenine dinucleotide binding"/>
    <property type="evidence" value="ECO:0007669"/>
    <property type="project" value="TreeGrafter"/>
</dbReference>
<evidence type="ECO:0000259" key="12">
    <source>
        <dbReference type="PROSITE" id="PS51384"/>
    </source>
</evidence>
<dbReference type="RefSeq" id="WP_012322867.1">
    <property type="nucleotide sequence ID" value="NC_010506.1"/>
</dbReference>
<evidence type="ECO:0000259" key="11">
    <source>
        <dbReference type="PROSITE" id="PS51085"/>
    </source>
</evidence>
<dbReference type="InterPro" id="IPR017927">
    <property type="entry name" value="FAD-bd_FR_type"/>
</dbReference>
<keyword evidence="6" id="KW-0560">Oxidoreductase</keyword>
<dbReference type="InterPro" id="IPR006058">
    <property type="entry name" value="2Fe2S_fd_BS"/>
</dbReference>
<evidence type="ECO:0000256" key="6">
    <source>
        <dbReference type="ARBA" id="ARBA00023002"/>
    </source>
</evidence>
<dbReference type="PANTHER" id="PTHR47354:SF8">
    <property type="entry name" value="1,2-PHENYLACETYL-COA EPOXIDASE, SUBUNIT E"/>
    <property type="match status" value="1"/>
</dbReference>
<dbReference type="SUPFAM" id="SSF52343">
    <property type="entry name" value="Ferredoxin reductase-like, C-terminal NADP-linked domain"/>
    <property type="match status" value="1"/>
</dbReference>
<comment type="cofactor">
    <cofactor evidence="1">
        <name>FAD</name>
        <dbReference type="ChEBI" id="CHEBI:57692"/>
    </cofactor>
</comment>
<dbReference type="KEGG" id="swd:Swoo_0217"/>
<dbReference type="SUPFAM" id="SSF63380">
    <property type="entry name" value="Riboflavin synthase domain-like"/>
    <property type="match status" value="1"/>
</dbReference>
<keyword evidence="5" id="KW-0274">FAD</keyword>
<keyword evidence="3" id="KW-0001">2Fe-2S</keyword>
<dbReference type="STRING" id="392500.Swoo_0217"/>
<keyword evidence="8" id="KW-0411">Iron-sulfur</keyword>
<dbReference type="CDD" id="cd06214">
    <property type="entry name" value="PA_degradation_oxidoreductase_like"/>
    <property type="match status" value="1"/>
</dbReference>
<dbReference type="InterPro" id="IPR036010">
    <property type="entry name" value="2Fe-2S_ferredoxin-like_sf"/>
</dbReference>
<dbReference type="GO" id="GO:0051537">
    <property type="term" value="F:2 iron, 2 sulfur cluster binding"/>
    <property type="evidence" value="ECO:0007669"/>
    <property type="project" value="UniProtKB-KW"/>
</dbReference>
<evidence type="ECO:0000313" key="13">
    <source>
        <dbReference type="EMBL" id="ACA84518.1"/>
    </source>
</evidence>
<proteinExistence type="predicted"/>
<dbReference type="HOGENOM" id="CLU_003827_14_1_6"/>
<dbReference type="Pfam" id="PF00111">
    <property type="entry name" value="Fer2"/>
    <property type="match status" value="1"/>
</dbReference>
<evidence type="ECO:0000256" key="4">
    <source>
        <dbReference type="ARBA" id="ARBA00022723"/>
    </source>
</evidence>
<sequence length="357" mass="39665">MNNEFYQLNIASLDRSTSDSVAITFDVPQALQSTFRFKPGQYLTLKHDIDGQEIRRCYSISAPVSSHKLEVGIKSIPDGLFSNFANNQLTVGQSLAVLPPTGNFICDLKQHTNICLLAAGSGITPMLSIAESVLENSTESHISLVYSNKQMQSMMFRERLSFLKNRYISRFNFINLFSREDSEVELFNGRLTPEKISALIKAGIVQLDAFDSFFLCGPNEMVDSIRQVLLEKNIDADAIKSELFFAGDISQALNLKRQEEYGERIRQVKLKIDGRKLSIDLISGGKTILDAALDQGADLPFSCKGGVCATCKARVIKGKVEMDLNHSLTDEEIKQGMVLTCQSHPVSDDVEIDFDVT</sequence>
<keyword evidence="9" id="KW-0830">Ubiquinone</keyword>
<dbReference type="InterPro" id="IPR001433">
    <property type="entry name" value="OxRdtase_FAD/NAD-bd"/>
</dbReference>
<dbReference type="SUPFAM" id="SSF54292">
    <property type="entry name" value="2Fe-2S ferredoxin-like"/>
    <property type="match status" value="1"/>
</dbReference>
<dbReference type="InterPro" id="IPR017938">
    <property type="entry name" value="Riboflavin_synthase-like_b-brl"/>
</dbReference>
<dbReference type="PANTHER" id="PTHR47354">
    <property type="entry name" value="NADH OXIDOREDUCTASE HCR"/>
    <property type="match status" value="1"/>
</dbReference>
<evidence type="ECO:0000256" key="9">
    <source>
        <dbReference type="ARBA" id="ARBA00023075"/>
    </source>
</evidence>
<dbReference type="Gene3D" id="3.10.20.30">
    <property type="match status" value="1"/>
</dbReference>
<keyword evidence="7" id="KW-0408">Iron</keyword>
<dbReference type="Pfam" id="PF00970">
    <property type="entry name" value="FAD_binding_6"/>
    <property type="match status" value="1"/>
</dbReference>
<keyword evidence="2" id="KW-0285">Flavoprotein</keyword>
<dbReference type="PROSITE" id="PS51384">
    <property type="entry name" value="FAD_FR"/>
    <property type="match status" value="1"/>
</dbReference>
<dbReference type="AlphaFoldDB" id="B1KMA5"/>
<accession>B1KMA5</accession>
<comment type="cofactor">
    <cofactor evidence="10">
        <name>[2Fe-2S] cluster</name>
        <dbReference type="ChEBI" id="CHEBI:190135"/>
    </cofactor>
</comment>
<evidence type="ECO:0000256" key="5">
    <source>
        <dbReference type="ARBA" id="ARBA00022827"/>
    </source>
</evidence>
<name>B1KMA5_SHEWM</name>
<dbReference type="InterPro" id="IPR050415">
    <property type="entry name" value="MRET"/>
</dbReference>
<dbReference type="PROSITE" id="PS00197">
    <property type="entry name" value="2FE2S_FER_1"/>
    <property type="match status" value="1"/>
</dbReference>
<dbReference type="InterPro" id="IPR039261">
    <property type="entry name" value="FNR_nucleotide-bd"/>
</dbReference>
<dbReference type="CDD" id="cd00207">
    <property type="entry name" value="fer2"/>
    <property type="match status" value="1"/>
</dbReference>
<organism evidence="13 14">
    <name type="scientific">Shewanella woodyi (strain ATCC 51908 / MS32)</name>
    <dbReference type="NCBI Taxonomy" id="392500"/>
    <lineage>
        <taxon>Bacteria</taxon>
        <taxon>Pseudomonadati</taxon>
        <taxon>Pseudomonadota</taxon>
        <taxon>Gammaproteobacteria</taxon>
        <taxon>Alteromonadales</taxon>
        <taxon>Shewanellaceae</taxon>
        <taxon>Shewanella</taxon>
    </lineage>
</organism>
<evidence type="ECO:0000256" key="10">
    <source>
        <dbReference type="ARBA" id="ARBA00034078"/>
    </source>
</evidence>
<keyword evidence="14" id="KW-1185">Reference proteome</keyword>
<dbReference type="GO" id="GO:0016491">
    <property type="term" value="F:oxidoreductase activity"/>
    <property type="evidence" value="ECO:0007669"/>
    <property type="project" value="UniProtKB-KW"/>
</dbReference>
<evidence type="ECO:0000256" key="7">
    <source>
        <dbReference type="ARBA" id="ARBA00023004"/>
    </source>
</evidence>
<gene>
    <name evidence="13" type="ordered locus">Swoo_0217</name>
</gene>
<feature type="domain" description="2Fe-2S ferredoxin-type" evidence="11">
    <location>
        <begin position="266"/>
        <end position="357"/>
    </location>
</feature>
<dbReference type="Gene3D" id="3.40.50.80">
    <property type="entry name" value="Nucleotide-binding domain of ferredoxin-NADP reductase (FNR) module"/>
    <property type="match status" value="1"/>
</dbReference>
<evidence type="ECO:0000256" key="2">
    <source>
        <dbReference type="ARBA" id="ARBA00022630"/>
    </source>
</evidence>
<dbReference type="eggNOG" id="COG1018">
    <property type="taxonomic scope" value="Bacteria"/>
</dbReference>
<dbReference type="Gene3D" id="2.40.30.10">
    <property type="entry name" value="Translation factors"/>
    <property type="match status" value="1"/>
</dbReference>
<evidence type="ECO:0000256" key="8">
    <source>
        <dbReference type="ARBA" id="ARBA00023014"/>
    </source>
</evidence>
<dbReference type="InterPro" id="IPR008333">
    <property type="entry name" value="Cbr1-like_FAD-bd_dom"/>
</dbReference>
<evidence type="ECO:0000256" key="1">
    <source>
        <dbReference type="ARBA" id="ARBA00001974"/>
    </source>
</evidence>
<protein>
    <submittedName>
        <fullName evidence="13">Ferredoxin</fullName>
    </submittedName>
</protein>